<keyword evidence="1" id="KW-0479">Metal-binding</keyword>
<sequence length="105" mass="11384">EIGGIPRILDMGQCNDAYSAIQVAVALAGAFECDVNDLPLTLVLSWYEQKAVCILLTLLALGIRNIYIGPSLPKFFSSNVLNILVEKFQLHPITTPEADLKAILG</sequence>
<dbReference type="GO" id="GO:0051536">
    <property type="term" value="F:iron-sulfur cluster binding"/>
    <property type="evidence" value="ECO:0007669"/>
    <property type="project" value="UniProtKB-KW"/>
</dbReference>
<comment type="caution">
    <text evidence="4">The sequence shown here is derived from an EMBL/GenBank/DDBJ whole genome shotgun (WGS) entry which is preliminary data.</text>
</comment>
<dbReference type="SUPFAM" id="SSF56821">
    <property type="entry name" value="Prismane protein-like"/>
    <property type="match status" value="1"/>
</dbReference>
<dbReference type="GO" id="GO:0042542">
    <property type="term" value="P:response to hydrogen peroxide"/>
    <property type="evidence" value="ECO:0007669"/>
    <property type="project" value="TreeGrafter"/>
</dbReference>
<dbReference type="GO" id="GO:0050418">
    <property type="term" value="F:hydroxylamine reductase activity"/>
    <property type="evidence" value="ECO:0007669"/>
    <property type="project" value="TreeGrafter"/>
</dbReference>
<evidence type="ECO:0000256" key="2">
    <source>
        <dbReference type="ARBA" id="ARBA00023004"/>
    </source>
</evidence>
<dbReference type="AlphaFoldDB" id="W1XT31"/>
<gene>
    <name evidence="4" type="ORF">Q604_UNBC12920G0001</name>
</gene>
<evidence type="ECO:0000313" key="4">
    <source>
        <dbReference type="EMBL" id="ETJ32630.1"/>
    </source>
</evidence>
<evidence type="ECO:0000256" key="3">
    <source>
        <dbReference type="ARBA" id="ARBA00023014"/>
    </source>
</evidence>
<reference evidence="4" key="1">
    <citation type="submission" date="2013-12" db="EMBL/GenBank/DDBJ databases">
        <title>A Varibaculum cambriense genome reconstructed from a premature infant gut community with otherwise low bacterial novelty that shifts toward anaerobic metabolism during the third week of life.</title>
        <authorList>
            <person name="Brown C.T."/>
            <person name="Sharon I."/>
            <person name="Thomas B.C."/>
            <person name="Castelle C.J."/>
            <person name="Morowitz M.J."/>
            <person name="Banfield J.F."/>
        </authorList>
    </citation>
    <scope>NUCLEOTIDE SEQUENCE</scope>
</reference>
<accession>W1XT31</accession>
<dbReference type="InterPro" id="IPR004137">
    <property type="entry name" value="HCP/CODH"/>
</dbReference>
<dbReference type="GO" id="GO:0004601">
    <property type="term" value="F:peroxidase activity"/>
    <property type="evidence" value="ECO:0007669"/>
    <property type="project" value="TreeGrafter"/>
</dbReference>
<dbReference type="EMBL" id="AZMM01012920">
    <property type="protein sequence ID" value="ETJ32630.1"/>
    <property type="molecule type" value="Genomic_DNA"/>
</dbReference>
<organism evidence="4">
    <name type="scientific">human gut metagenome</name>
    <dbReference type="NCBI Taxonomy" id="408170"/>
    <lineage>
        <taxon>unclassified sequences</taxon>
        <taxon>metagenomes</taxon>
        <taxon>organismal metagenomes</taxon>
    </lineage>
</organism>
<keyword evidence="3" id="KW-0411">Iron-sulfur</keyword>
<dbReference type="PANTHER" id="PTHR30109:SF0">
    <property type="entry name" value="HYDROXYLAMINE REDUCTASE"/>
    <property type="match status" value="1"/>
</dbReference>
<keyword evidence="2" id="KW-0408">Iron</keyword>
<protein>
    <submittedName>
        <fullName evidence="4">Hydroxylamine reductase</fullName>
    </submittedName>
</protein>
<evidence type="ECO:0000256" key="1">
    <source>
        <dbReference type="ARBA" id="ARBA00022723"/>
    </source>
</evidence>
<name>W1XT31_9ZZZZ</name>
<dbReference type="GO" id="GO:0046872">
    <property type="term" value="F:metal ion binding"/>
    <property type="evidence" value="ECO:0007669"/>
    <property type="project" value="UniProtKB-KW"/>
</dbReference>
<dbReference type="Pfam" id="PF03063">
    <property type="entry name" value="Prismane"/>
    <property type="match status" value="1"/>
</dbReference>
<dbReference type="InterPro" id="IPR016099">
    <property type="entry name" value="Prismane-like_a/b-sand"/>
</dbReference>
<feature type="non-terminal residue" evidence="4">
    <location>
        <position position="1"/>
    </location>
</feature>
<dbReference type="InterPro" id="IPR011254">
    <property type="entry name" value="Prismane-like_sf"/>
</dbReference>
<dbReference type="Gene3D" id="3.40.50.2030">
    <property type="match status" value="1"/>
</dbReference>
<dbReference type="PANTHER" id="PTHR30109">
    <property type="entry name" value="HYDROXYLAMINE REDUCTASE"/>
    <property type="match status" value="1"/>
</dbReference>
<proteinExistence type="predicted"/>